<evidence type="ECO:0000256" key="6">
    <source>
        <dbReference type="ARBA" id="ARBA00023277"/>
    </source>
</evidence>
<dbReference type="EC" id="3.5.1.25" evidence="2"/>
<evidence type="ECO:0000256" key="5">
    <source>
        <dbReference type="ARBA" id="ARBA00022801"/>
    </source>
</evidence>
<keyword evidence="5 9" id="KW-0378">Hydrolase</keyword>
<organism evidence="14 15">
    <name type="scientific">Umezawaea tangerina</name>
    <dbReference type="NCBI Taxonomy" id="84725"/>
    <lineage>
        <taxon>Bacteria</taxon>
        <taxon>Bacillati</taxon>
        <taxon>Actinomycetota</taxon>
        <taxon>Actinomycetes</taxon>
        <taxon>Pseudonocardiales</taxon>
        <taxon>Pseudonocardiaceae</taxon>
        <taxon>Umezawaea</taxon>
    </lineage>
</organism>
<reference evidence="14 15" key="1">
    <citation type="submission" date="2018-03" db="EMBL/GenBank/DDBJ databases">
        <title>Genomic Encyclopedia of Archaeal and Bacterial Type Strains, Phase II (KMG-II): from individual species to whole genera.</title>
        <authorList>
            <person name="Goeker M."/>
        </authorList>
    </citation>
    <scope>NUCLEOTIDE SEQUENCE [LARGE SCALE GENOMIC DNA]</scope>
    <source>
        <strain evidence="14 15">DSM 44720</strain>
    </source>
</reference>
<comment type="caution">
    <text evidence="14">The sequence shown here is derived from an EMBL/GenBank/DDBJ whole genome shotgun (WGS) entry which is preliminary data.</text>
</comment>
<feature type="binding site" evidence="11">
    <location>
        <begin position="310"/>
        <end position="312"/>
    </location>
    <ligand>
        <name>substrate</name>
    </ligand>
</feature>
<feature type="active site" description="Proton donor/acceptor" evidence="10">
    <location>
        <position position="276"/>
    </location>
</feature>
<dbReference type="PANTHER" id="PTHR11113">
    <property type="entry name" value="N-ACETYLGLUCOSAMINE-6-PHOSPHATE DEACETYLASE"/>
    <property type="match status" value="1"/>
</dbReference>
<dbReference type="EMBL" id="PVTF01000020">
    <property type="protein sequence ID" value="PRY32631.1"/>
    <property type="molecule type" value="Genomic_DNA"/>
</dbReference>
<feature type="binding site" evidence="11">
    <location>
        <position position="142"/>
    </location>
    <ligand>
        <name>substrate</name>
    </ligand>
</feature>
<evidence type="ECO:0000313" key="15">
    <source>
        <dbReference type="Proteomes" id="UP000239494"/>
    </source>
</evidence>
<sequence length="385" mass="39519">MSTWGGPVDVTLTGGRVVTPDGVLKSGWLAVRDGRILAVGEGTPPDGPTTDVGGSLVVPGFVDIHCHGGGGEAFTNADPDRVRKAASAHRRHGTTTLLASLVSRPVPEMVEQIAKLAELVQEGLISGLHLEGPFLSAARCGAHDPAILRPPDRDSVTRLLDAGKGAVRMITLAPELEGAVEAVRLLVDNDVLAAVGHTDGTEAQIRPAIEAGSTVATHLFNGMRPLHHREPGPIGALLDDERVTVELICDLVHLHPTTVHLAAKHAGAGRTVLITDAIAAAGVGDGVYDVGGLEVRVVDGVPTLAGGGSLAGSTLTMDAAFRNAVTACGLSIVEASHAASTRPAALLGLGDQTGELRAGLAADLVVLDSELRPRDVMSKGAWVKD</sequence>
<feature type="binding site" evidence="11">
    <location>
        <position position="253"/>
    </location>
    <ligand>
        <name>substrate</name>
    </ligand>
</feature>
<dbReference type="Gene3D" id="2.30.40.10">
    <property type="entry name" value="Urease, subunit C, domain 1"/>
    <property type="match status" value="1"/>
</dbReference>
<dbReference type="PIRSF" id="PIRSF038994">
    <property type="entry name" value="NagA"/>
    <property type="match status" value="1"/>
</dbReference>
<evidence type="ECO:0000259" key="13">
    <source>
        <dbReference type="Pfam" id="PF01979"/>
    </source>
</evidence>
<dbReference type="GO" id="GO:0008448">
    <property type="term" value="F:N-acetylglucosamine-6-phosphate deacetylase activity"/>
    <property type="evidence" value="ECO:0007669"/>
    <property type="project" value="UniProtKB-EC"/>
</dbReference>
<feature type="binding site" evidence="11">
    <location>
        <position position="229"/>
    </location>
    <ligand>
        <name>substrate</name>
    </ligand>
</feature>
<dbReference type="InterPro" id="IPR032466">
    <property type="entry name" value="Metal_Hydrolase"/>
</dbReference>
<evidence type="ECO:0000256" key="8">
    <source>
        <dbReference type="ARBA" id="ARBA00060590"/>
    </source>
</evidence>
<gene>
    <name evidence="14" type="ORF">CLV43_12050</name>
</gene>
<feature type="binding site" evidence="12">
    <location>
        <position position="197"/>
    </location>
    <ligand>
        <name>Zn(2+)</name>
        <dbReference type="ChEBI" id="CHEBI:29105"/>
    </ligand>
</feature>
<comment type="catalytic activity">
    <reaction evidence="7">
        <text>N-acetyl-D-glucosamine 6-phosphate + H2O = D-glucosamine 6-phosphate + acetate</text>
        <dbReference type="Rhea" id="RHEA:22936"/>
        <dbReference type="ChEBI" id="CHEBI:15377"/>
        <dbReference type="ChEBI" id="CHEBI:30089"/>
        <dbReference type="ChEBI" id="CHEBI:57513"/>
        <dbReference type="ChEBI" id="CHEBI:58725"/>
        <dbReference type="EC" id="3.5.1.25"/>
    </reaction>
</comment>
<name>A0A2T0SGT8_9PSEU</name>
<accession>A0A2T0SGT8</accession>
<evidence type="ECO:0000256" key="3">
    <source>
        <dbReference type="ARBA" id="ARBA00018029"/>
    </source>
</evidence>
<dbReference type="Pfam" id="PF01979">
    <property type="entry name" value="Amidohydro_1"/>
    <property type="match status" value="1"/>
</dbReference>
<dbReference type="NCBIfam" id="TIGR00221">
    <property type="entry name" value="nagA"/>
    <property type="match status" value="1"/>
</dbReference>
<dbReference type="InterPro" id="IPR003764">
    <property type="entry name" value="GlcNAc_6-P_deAcase"/>
</dbReference>
<dbReference type="SUPFAM" id="SSF51556">
    <property type="entry name" value="Metallo-dependent hydrolases"/>
    <property type="match status" value="1"/>
</dbReference>
<keyword evidence="15" id="KW-1185">Reference proteome</keyword>
<feature type="domain" description="Amidohydrolase-related" evidence="13">
    <location>
        <begin position="56"/>
        <end position="382"/>
    </location>
</feature>
<keyword evidence="4 12" id="KW-0479">Metal-binding</keyword>
<protein>
    <recommendedName>
        <fullName evidence="3">N-acetylglucosamine-6-phosphate deacetylase</fullName>
        <ecNumber evidence="2">3.5.1.25</ecNumber>
    </recommendedName>
</protein>
<evidence type="ECO:0000256" key="4">
    <source>
        <dbReference type="ARBA" id="ARBA00022723"/>
    </source>
</evidence>
<feature type="binding site" evidence="11">
    <location>
        <begin position="221"/>
        <end position="222"/>
    </location>
    <ligand>
        <name>substrate</name>
    </ligand>
</feature>
<comment type="pathway">
    <text evidence="8">Amino-sugar metabolism; N-acetylneuraminate degradation; D-fructose 6-phosphate from N-acetylneuraminate: step 4/5.</text>
</comment>
<comment type="similarity">
    <text evidence="1 9">Belongs to the metallo-dependent hydrolases superfamily. NagA family.</text>
</comment>
<dbReference type="Gene3D" id="3.20.20.140">
    <property type="entry name" value="Metal-dependent hydrolases"/>
    <property type="match status" value="1"/>
</dbReference>
<dbReference type="OrthoDB" id="9776488at2"/>
<evidence type="ECO:0000256" key="11">
    <source>
        <dbReference type="PIRSR" id="PIRSR038994-2"/>
    </source>
</evidence>
<proteinExistence type="inferred from homology"/>
<dbReference type="SUPFAM" id="SSF51338">
    <property type="entry name" value="Composite domain of metallo-dependent hydrolases"/>
    <property type="match status" value="1"/>
</dbReference>
<evidence type="ECO:0000313" key="14">
    <source>
        <dbReference type="EMBL" id="PRY32631.1"/>
    </source>
</evidence>
<dbReference type="RefSeq" id="WP_106196066.1">
    <property type="nucleotide sequence ID" value="NZ_PVTF01000020.1"/>
</dbReference>
<evidence type="ECO:0000256" key="7">
    <source>
        <dbReference type="ARBA" id="ARBA00047647"/>
    </source>
</evidence>
<feature type="binding site" evidence="12">
    <location>
        <position position="218"/>
    </location>
    <ligand>
        <name>Zn(2+)</name>
        <dbReference type="ChEBI" id="CHEBI:29105"/>
    </ligand>
</feature>
<evidence type="ECO:0000256" key="10">
    <source>
        <dbReference type="PIRSR" id="PIRSR038994-1"/>
    </source>
</evidence>
<evidence type="ECO:0000256" key="12">
    <source>
        <dbReference type="PIRSR" id="PIRSR038994-3"/>
    </source>
</evidence>
<dbReference type="GO" id="GO:0046872">
    <property type="term" value="F:metal ion binding"/>
    <property type="evidence" value="ECO:0007669"/>
    <property type="project" value="UniProtKB-KW"/>
</dbReference>
<dbReference type="GO" id="GO:0006046">
    <property type="term" value="P:N-acetylglucosamine catabolic process"/>
    <property type="evidence" value="ECO:0007669"/>
    <property type="project" value="TreeGrafter"/>
</dbReference>
<dbReference type="InterPro" id="IPR006680">
    <property type="entry name" value="Amidohydro-rel"/>
</dbReference>
<comment type="cofactor">
    <cofactor evidence="12">
        <name>a divalent metal cation</name>
        <dbReference type="ChEBI" id="CHEBI:60240"/>
    </cofactor>
    <text evidence="12">Binds 1 divalent metal cation per subunit.</text>
</comment>
<evidence type="ECO:0000256" key="1">
    <source>
        <dbReference type="ARBA" id="ARBA00010716"/>
    </source>
</evidence>
<dbReference type="AlphaFoldDB" id="A0A2T0SGT8"/>
<dbReference type="Proteomes" id="UP000239494">
    <property type="component" value="Unassembled WGS sequence"/>
</dbReference>
<dbReference type="CDD" id="cd00854">
    <property type="entry name" value="NagA"/>
    <property type="match status" value="1"/>
</dbReference>
<dbReference type="FunFam" id="3.20.20.140:FF:000004">
    <property type="entry name" value="N-acetylglucosamine-6-phosphate deacetylase"/>
    <property type="match status" value="1"/>
</dbReference>
<dbReference type="PANTHER" id="PTHR11113:SF14">
    <property type="entry name" value="N-ACETYLGLUCOSAMINE-6-PHOSPHATE DEACETYLASE"/>
    <property type="match status" value="1"/>
</dbReference>
<keyword evidence="6 9" id="KW-0119">Carbohydrate metabolism</keyword>
<evidence type="ECO:0000256" key="9">
    <source>
        <dbReference type="PIRNR" id="PIRNR038994"/>
    </source>
</evidence>
<feature type="binding site" evidence="12">
    <location>
        <position position="131"/>
    </location>
    <ligand>
        <name>Zn(2+)</name>
        <dbReference type="ChEBI" id="CHEBI:29105"/>
    </ligand>
</feature>
<dbReference type="InterPro" id="IPR011059">
    <property type="entry name" value="Metal-dep_hydrolase_composite"/>
</dbReference>
<evidence type="ECO:0000256" key="2">
    <source>
        <dbReference type="ARBA" id="ARBA00011899"/>
    </source>
</evidence>